<comment type="subcellular location">
    <subcellularLocation>
        <location evidence="1">Secreted</location>
    </subcellularLocation>
</comment>
<feature type="binding site" evidence="16">
    <location>
        <position position="261"/>
    </location>
    <ligand>
        <name>Zn(2+)</name>
        <dbReference type="ChEBI" id="CHEBI:29105"/>
        <label>2</label>
        <note>catalytic</note>
    </ligand>
</feature>
<feature type="binding site" evidence="16">
    <location>
        <position position="199"/>
    </location>
    <ligand>
        <name>Ca(2+)</name>
        <dbReference type="ChEBI" id="CHEBI:29108"/>
        <label>3</label>
    </ligand>
</feature>
<dbReference type="SMART" id="SM00211">
    <property type="entry name" value="TY"/>
    <property type="match status" value="3"/>
</dbReference>
<dbReference type="InterPro" id="IPR009030">
    <property type="entry name" value="Growth_fac_rcpt_cys_sf"/>
</dbReference>
<feature type="binding site" evidence="16">
    <location>
        <position position="181"/>
    </location>
    <ligand>
        <name>Ca(2+)</name>
        <dbReference type="ChEBI" id="CHEBI:29108"/>
        <label>2</label>
    </ligand>
</feature>
<keyword evidence="8" id="KW-0378">Hydrolase</keyword>
<dbReference type="Proteomes" id="UP000515135">
    <property type="component" value="Unplaced"/>
</dbReference>
<dbReference type="SMART" id="SM00121">
    <property type="entry name" value="IB"/>
    <property type="match status" value="1"/>
</dbReference>
<feature type="binding site" evidence="16">
    <location>
        <position position="213"/>
    </location>
    <ligand>
        <name>Zn(2+)</name>
        <dbReference type="ChEBI" id="CHEBI:29105"/>
        <label>1</label>
    </ligand>
</feature>
<feature type="disulfide bond" evidence="18">
    <location>
        <begin position="1064"/>
        <end position="1071"/>
    </location>
</feature>
<evidence type="ECO:0000313" key="23">
    <source>
        <dbReference type="Proteomes" id="UP000515135"/>
    </source>
</evidence>
<dbReference type="CDD" id="cd04278">
    <property type="entry name" value="ZnMc_MMP"/>
    <property type="match status" value="1"/>
</dbReference>
<evidence type="ECO:0000256" key="3">
    <source>
        <dbReference type="ARBA" id="ARBA00022525"/>
    </source>
</evidence>
<evidence type="ECO:0000256" key="10">
    <source>
        <dbReference type="ARBA" id="ARBA00022837"/>
    </source>
</evidence>
<dbReference type="CDD" id="cd19941">
    <property type="entry name" value="TIL"/>
    <property type="match status" value="3"/>
</dbReference>
<evidence type="ECO:0000256" key="16">
    <source>
        <dbReference type="PIRSR" id="PIRSR621190-2"/>
    </source>
</evidence>
<dbReference type="GO" id="GO:0008270">
    <property type="term" value="F:zinc ion binding"/>
    <property type="evidence" value="ECO:0007669"/>
    <property type="project" value="InterPro"/>
</dbReference>
<dbReference type="PRINTS" id="PR00138">
    <property type="entry name" value="MATRIXIN"/>
</dbReference>
<dbReference type="Gene3D" id="2.110.10.10">
    <property type="entry name" value="Hemopexin-like domain"/>
    <property type="match status" value="1"/>
</dbReference>
<evidence type="ECO:0000256" key="11">
    <source>
        <dbReference type="ARBA" id="ARBA00023049"/>
    </source>
</evidence>
<comment type="cofactor">
    <cofactor evidence="16">
        <name>Zn(2+)</name>
        <dbReference type="ChEBI" id="CHEBI:29105"/>
    </cofactor>
    <text evidence="16">Binds 2 Zn(2+) ions per subunit.</text>
</comment>
<dbReference type="Gene3D" id="4.10.40.20">
    <property type="match status" value="1"/>
</dbReference>
<dbReference type="PROSITE" id="PS51323">
    <property type="entry name" value="IGFBP_N_2"/>
    <property type="match status" value="1"/>
</dbReference>
<dbReference type="Gene3D" id="4.10.800.10">
    <property type="entry name" value="Thyroglobulin type-1"/>
    <property type="match status" value="3"/>
</dbReference>
<feature type="chain" id="PRO_5027665480" evidence="20">
    <location>
        <begin position="24"/>
        <end position="1193"/>
    </location>
</feature>
<feature type="binding site" evidence="16">
    <location>
        <position position="191"/>
    </location>
    <ligand>
        <name>Zn(2+)</name>
        <dbReference type="ChEBI" id="CHEBI:29105"/>
        <label>1</label>
    </ligand>
</feature>
<evidence type="ECO:0000256" key="7">
    <source>
        <dbReference type="ARBA" id="ARBA00022737"/>
    </source>
</evidence>
<dbReference type="Gene3D" id="3.40.390.10">
    <property type="entry name" value="Collagenase (Catalytic Domain)"/>
    <property type="match status" value="1"/>
</dbReference>
<evidence type="ECO:0000256" key="5">
    <source>
        <dbReference type="ARBA" id="ARBA00022723"/>
    </source>
</evidence>
<dbReference type="SUPFAM" id="SSF57184">
    <property type="entry name" value="Growth factor receptor domain"/>
    <property type="match status" value="1"/>
</dbReference>
<dbReference type="SMART" id="SM00235">
    <property type="entry name" value="ZnMc"/>
    <property type="match status" value="1"/>
</dbReference>
<feature type="domain" description="Thyroglobulin type-1" evidence="21">
    <location>
        <begin position="1105"/>
        <end position="1177"/>
    </location>
</feature>
<feature type="repeat" description="Hemopexin" evidence="19">
    <location>
        <begin position="457"/>
        <end position="505"/>
    </location>
</feature>
<feature type="modified residue" description="Phosphotyrosine; by PKDCC" evidence="17">
    <location>
        <position position="398"/>
    </location>
</feature>
<evidence type="ECO:0000256" key="15">
    <source>
        <dbReference type="PIRSR" id="PIRSR621190-1"/>
    </source>
</evidence>
<evidence type="ECO:0000256" key="17">
    <source>
        <dbReference type="PIRSR" id="PIRSR621190-4"/>
    </source>
</evidence>
<feature type="disulfide bond" evidence="18">
    <location>
        <begin position="985"/>
        <end position="992"/>
    </location>
</feature>
<dbReference type="InterPro" id="IPR000716">
    <property type="entry name" value="Thyroglobulin_1"/>
</dbReference>
<dbReference type="GO" id="GO:0031012">
    <property type="term" value="C:extracellular matrix"/>
    <property type="evidence" value="ECO:0007669"/>
    <property type="project" value="InterPro"/>
</dbReference>
<dbReference type="InterPro" id="IPR001818">
    <property type="entry name" value="Pept_M10_metallopeptidase"/>
</dbReference>
<dbReference type="OrthoDB" id="5850753at2759"/>
<feature type="active site" evidence="15">
    <location>
        <position position="258"/>
    </location>
</feature>
<accession>A0A6P4YKA0</accession>
<feature type="binding site" evidence="16">
    <location>
        <position position="461"/>
    </location>
    <ligand>
        <name>Ca(2+)</name>
        <dbReference type="ChEBI" id="CHEBI:29108"/>
        <label>4</label>
    </ligand>
</feature>
<dbReference type="GO" id="GO:0030198">
    <property type="term" value="P:extracellular matrix organization"/>
    <property type="evidence" value="ECO:0007669"/>
    <property type="project" value="TreeGrafter"/>
</dbReference>
<dbReference type="PANTHER" id="PTHR10201">
    <property type="entry name" value="MATRIX METALLOPROTEINASE"/>
    <property type="match status" value="1"/>
</dbReference>
<evidence type="ECO:0000259" key="21">
    <source>
        <dbReference type="PROSITE" id="PS51162"/>
    </source>
</evidence>
<feature type="binding site" evidence="16">
    <location>
        <position position="267"/>
    </location>
    <ligand>
        <name>Zn(2+)</name>
        <dbReference type="ChEBI" id="CHEBI:29105"/>
        <label>2</label>
        <note>catalytic</note>
    </ligand>
</feature>
<evidence type="ECO:0000256" key="14">
    <source>
        <dbReference type="ARBA" id="ARBA00023183"/>
    </source>
</evidence>
<dbReference type="SMART" id="SM00120">
    <property type="entry name" value="HX"/>
    <property type="match status" value="4"/>
</dbReference>
<evidence type="ECO:0000256" key="19">
    <source>
        <dbReference type="PROSITE-ProRule" id="PRU01011"/>
    </source>
</evidence>
<dbReference type="RefSeq" id="XP_019629885.1">
    <property type="nucleotide sequence ID" value="XM_019774326.1"/>
</dbReference>
<keyword evidence="10 16" id="KW-0106">Calcium</keyword>
<dbReference type="GeneID" id="109474118"/>
<dbReference type="CDD" id="cd00094">
    <property type="entry name" value="HX"/>
    <property type="match status" value="1"/>
</dbReference>
<keyword evidence="6 20" id="KW-0732">Signal</keyword>
<feature type="binding site" evidence="16">
    <location>
        <position position="415"/>
    </location>
    <ligand>
        <name>Ca(2+)</name>
        <dbReference type="ChEBI" id="CHEBI:29108"/>
        <label>5</label>
    </ligand>
</feature>
<feature type="disulfide bond" evidence="18">
    <location>
        <begin position="1142"/>
        <end position="1149"/>
    </location>
</feature>
<dbReference type="InterPro" id="IPR033739">
    <property type="entry name" value="M10A_MMP"/>
</dbReference>
<dbReference type="GO" id="GO:0030574">
    <property type="term" value="P:collagen catabolic process"/>
    <property type="evidence" value="ECO:0007669"/>
    <property type="project" value="TreeGrafter"/>
</dbReference>
<dbReference type="SUPFAM" id="SSF47090">
    <property type="entry name" value="PGBD-like"/>
    <property type="match status" value="1"/>
</dbReference>
<evidence type="ECO:0000256" key="6">
    <source>
        <dbReference type="ARBA" id="ARBA00022729"/>
    </source>
</evidence>
<dbReference type="Pfam" id="PF00045">
    <property type="entry name" value="Hemopexin"/>
    <property type="match status" value="3"/>
</dbReference>
<dbReference type="CDD" id="cd00191">
    <property type="entry name" value="TY"/>
    <property type="match status" value="3"/>
</dbReference>
<keyword evidence="12" id="KW-0865">Zymogen</keyword>
<dbReference type="SUPFAM" id="SSF57567">
    <property type="entry name" value="Serine protease inhibitors"/>
    <property type="match status" value="3"/>
</dbReference>
<evidence type="ECO:0000256" key="1">
    <source>
        <dbReference type="ARBA" id="ARBA00004613"/>
    </source>
</evidence>
<evidence type="ECO:0000256" key="18">
    <source>
        <dbReference type="PROSITE-ProRule" id="PRU00500"/>
    </source>
</evidence>
<keyword evidence="3" id="KW-0964">Secreted</keyword>
<evidence type="ECO:0000256" key="4">
    <source>
        <dbReference type="ARBA" id="ARBA00022670"/>
    </source>
</evidence>
<evidence type="ECO:0000256" key="2">
    <source>
        <dbReference type="ARBA" id="ARBA00010370"/>
    </source>
</evidence>
<name>A0A6P4YKA0_BRABE</name>
<dbReference type="InterPro" id="IPR024079">
    <property type="entry name" value="MetalloPept_cat_dom_sf"/>
</dbReference>
<keyword evidence="11" id="KW-0482">Metalloprotease</keyword>
<dbReference type="GO" id="GO:0004222">
    <property type="term" value="F:metalloendopeptidase activity"/>
    <property type="evidence" value="ECO:0007669"/>
    <property type="project" value="InterPro"/>
</dbReference>
<evidence type="ECO:0000256" key="8">
    <source>
        <dbReference type="ARBA" id="ARBA00022801"/>
    </source>
</evidence>
<dbReference type="PROSITE" id="PS51642">
    <property type="entry name" value="HEMOPEXIN_2"/>
    <property type="match status" value="4"/>
</dbReference>
<dbReference type="Gene3D" id="2.10.25.10">
    <property type="entry name" value="Laminin"/>
    <property type="match status" value="3"/>
</dbReference>
<evidence type="ECO:0000256" key="12">
    <source>
        <dbReference type="ARBA" id="ARBA00023145"/>
    </source>
</evidence>
<comment type="caution">
    <text evidence="18">Lacks conserved residue(s) required for the propagation of feature annotation.</text>
</comment>
<dbReference type="Pfam" id="PF00219">
    <property type="entry name" value="IGFBP"/>
    <property type="match status" value="1"/>
</dbReference>
<evidence type="ECO:0000256" key="13">
    <source>
        <dbReference type="ARBA" id="ARBA00023157"/>
    </source>
</evidence>
<feature type="repeat" description="Hemopexin" evidence="19">
    <location>
        <begin position="409"/>
        <end position="456"/>
    </location>
</feature>
<feature type="binding site" evidence="16">
    <location>
        <position position="239"/>
    </location>
    <ligand>
        <name>Ca(2+)</name>
        <dbReference type="ChEBI" id="CHEBI:29108"/>
        <label>1</label>
    </ligand>
</feature>
<dbReference type="InterPro" id="IPR021190">
    <property type="entry name" value="Pept_M10A"/>
</dbReference>
<keyword evidence="14" id="KW-0340">Growth factor binding</keyword>
<dbReference type="GO" id="GO:0006508">
    <property type="term" value="P:proteolysis"/>
    <property type="evidence" value="ECO:0007669"/>
    <property type="project" value="UniProtKB-KW"/>
</dbReference>
<feature type="binding site" evidence="16">
    <location>
        <position position="325"/>
    </location>
    <ligand>
        <name>Ca(2+)</name>
        <dbReference type="ChEBI" id="CHEBI:29108"/>
        <label>4</label>
    </ligand>
</feature>
<dbReference type="Pfam" id="PF00413">
    <property type="entry name" value="Peptidase_M10"/>
    <property type="match status" value="1"/>
</dbReference>
<keyword evidence="9 16" id="KW-0862">Zinc</keyword>
<feature type="binding site" evidence="16">
    <location>
        <position position="239"/>
    </location>
    <ligand>
        <name>Ca(2+)</name>
        <dbReference type="ChEBI" id="CHEBI:29108"/>
        <label>3</label>
    </ligand>
</feature>
<proteinExistence type="inferred from homology"/>
<feature type="domain" description="Thyroglobulin type-1" evidence="21">
    <location>
        <begin position="1032"/>
        <end position="1095"/>
    </location>
</feature>
<protein>
    <submittedName>
        <fullName evidence="24">Uncharacterized protein LOC109474118</fullName>
    </submittedName>
</protein>
<dbReference type="GO" id="GO:0005615">
    <property type="term" value="C:extracellular space"/>
    <property type="evidence" value="ECO:0007669"/>
    <property type="project" value="TreeGrafter"/>
</dbReference>
<dbReference type="InterPro" id="IPR036857">
    <property type="entry name" value="Thyroglobulin_1_sf"/>
</dbReference>
<dbReference type="InterPro" id="IPR002919">
    <property type="entry name" value="TIL_dom"/>
</dbReference>
<feature type="binding site" evidence="16">
    <location>
        <position position="236"/>
    </location>
    <ligand>
        <name>Ca(2+)</name>
        <dbReference type="ChEBI" id="CHEBI:29108"/>
        <label>3</label>
    </ligand>
</feature>
<feature type="binding site" evidence="16">
    <location>
        <position position="257"/>
    </location>
    <ligand>
        <name>Zn(2+)</name>
        <dbReference type="ChEBI" id="CHEBI:29105"/>
        <label>2</label>
        <note>catalytic</note>
    </ligand>
</feature>
<dbReference type="SUPFAM" id="SSF57610">
    <property type="entry name" value="Thyroglobulin type-1 domain"/>
    <property type="match status" value="3"/>
</dbReference>
<reference evidence="24" key="1">
    <citation type="submission" date="2025-08" db="UniProtKB">
        <authorList>
            <consortium name="RefSeq"/>
        </authorList>
    </citation>
    <scope>IDENTIFICATION</scope>
    <source>
        <tissue evidence="24">Gonad</tissue>
    </source>
</reference>
<feature type="binding site" evidence="16">
    <location>
        <position position="368"/>
    </location>
    <ligand>
        <name>Ca(2+)</name>
        <dbReference type="ChEBI" id="CHEBI:29108"/>
        <label>4</label>
    </ligand>
</feature>
<feature type="signal peptide" evidence="20">
    <location>
        <begin position="1"/>
        <end position="23"/>
    </location>
</feature>
<dbReference type="Pfam" id="PF00086">
    <property type="entry name" value="Thyroglobulin_1"/>
    <property type="match status" value="3"/>
</dbReference>
<dbReference type="InterPro" id="IPR006026">
    <property type="entry name" value="Peptidase_Metallo"/>
</dbReference>
<dbReference type="InterPro" id="IPR036375">
    <property type="entry name" value="Hemopexin-like_dom_sf"/>
</dbReference>
<feature type="domain" description="IGFBP N-terminal" evidence="22">
    <location>
        <begin position="559"/>
        <end position="632"/>
    </location>
</feature>
<feature type="binding site" evidence="16">
    <location>
        <position position="275"/>
    </location>
    <ligand>
        <name>Zn(2+)</name>
        <dbReference type="ChEBI" id="CHEBI:29105"/>
        <label>2</label>
        <note>catalytic</note>
    </ligand>
</feature>
<sequence length="1193" mass="133419">MNVWKGLTACFMVVCSFIILSDGVPVNSEKTGNNLQATTWLVKYGYVSQENLDISERGPGRLKNGTEVLLPPPDFNLTAAIVKMQKNYGIPVTGKMDNATRHIMRMPRCSVKDPADWLSVDVAPYVLSGTKWHKFHITYKITEYTPRLSRSEVRRIMHDAFQIWSDYTPLDFTEVTSGNADMLIAFPRWDHQDGTPFDGRWDPNRGTGLGLAHAFMPPSSERIAKKYGIDGDTHFDGDELWTTGTHRGVDLLQVATHEFGHALGLGHTLVPGTIMYPAYIYKDKYCIHPDDLQGIQAMYGSRKSKNPLIPVCSLLPEKCHDSKYDAVLQFRGDTYFIQGVKYFRRQSHQVQGPILLTKMWTHLPDKIDAGYERKDGFVFFFGGSKYWKYNGRQLEPGYPRYISTDFGLPSDLDAALPWQPTGKTYFFKGERYWRFDEETGRIDDGYPRPISVWKGVPNHVDAATQYIDDDSVYFFKGRRYYKYSEKALLVLPGYPKYTAEYWMDCPPQSPDEEDDDDIYIPLQPQPTRLQVCGSLSHSTVVTTMMIRLAILLCMVVSCHSLSCTPCHATRCQAPENCPGGIVKGVCGCCDVCAKVKGEDCGGPWNIAGVCDEGLICDKPDDDFNSHGTCEEKESSSADCGENAHFDACGHGACQPTCDNPTPICTAQCIPGCQCDDGFALHDGKCIAEDQCPYPIKCPEHSHFRQCSTCKRTCENPNPVCTRECKPPGCHCDVGYLWKEGRCIPRSQCDGCSIEGADYYPNGAKWADETEGTNCMCLRKQVFCTPIDRTHCAENSRLELTWVAGENYPIWTCIVESPERTPVEPPDRKCPENSHFRRCGSGGCQPTCEEPNPVCHRACIPSCHCNPGYVSGEGGCTPISQCGGCLLEGGQYYPNGAKWASQKVGENCMCLKKKVFCAPIDKTHCPVFSRIETSETGSHVIWTCMKDASTTTTKCERERELALESGAMDVFVKQCDDDGSYLPVQCYGFTGDCYCAHPHTGALYQETSAKGPPGADCSTYWQSQGDKSAPEPKTKCEIERDSAVRRPGVFIKQCDDQGRYRVVQCHGSTGYCFCANPSDGKIFHETGKRGQPKQDCDKYWKRHALKTKCQQERERAEADLASGMVGLFVKECAEDGSYRTRQCHASTGYCYCVHPETGTEYRETGVRPWETAGAGYDCDTYWKTKGEETKKEEL</sequence>
<feature type="repeat" description="Hemopexin" evidence="19">
    <location>
        <begin position="364"/>
        <end position="408"/>
    </location>
</feature>
<keyword evidence="13 18" id="KW-1015">Disulfide bond</keyword>
<dbReference type="InterPro" id="IPR000867">
    <property type="entry name" value="IGFBP-like"/>
</dbReference>
<dbReference type="SUPFAM" id="SSF50923">
    <property type="entry name" value="Hemopexin-like domain"/>
    <property type="match status" value="1"/>
</dbReference>
<dbReference type="AlphaFoldDB" id="A0A6P4YKA0"/>
<feature type="binding site" evidence="16">
    <location>
        <position position="193"/>
    </location>
    <ligand>
        <name>Zn(2+)</name>
        <dbReference type="ChEBI" id="CHEBI:29105"/>
        <label>1</label>
    </ligand>
</feature>
<dbReference type="SUPFAM" id="SSF55486">
    <property type="entry name" value="Metalloproteases ('zincins'), catalytic domain"/>
    <property type="match status" value="1"/>
</dbReference>
<feature type="repeat" description="Hemopexin" evidence="19">
    <location>
        <begin position="321"/>
        <end position="363"/>
    </location>
</feature>
<dbReference type="GO" id="GO:0019838">
    <property type="term" value="F:growth factor binding"/>
    <property type="evidence" value="ECO:0007669"/>
    <property type="project" value="UniProtKB-KW"/>
</dbReference>
<dbReference type="PROSITE" id="PS00484">
    <property type="entry name" value="THYROGLOBULIN_1_1"/>
    <property type="match status" value="2"/>
</dbReference>
<comment type="similarity">
    <text evidence="2">Belongs to the peptidase M10A family.</text>
</comment>
<keyword evidence="5 16" id="KW-0479">Metal-binding</keyword>
<dbReference type="InterPro" id="IPR000585">
    <property type="entry name" value="Hemopexin-like_dom"/>
</dbReference>
<dbReference type="FunFam" id="3.40.390.10:FF:000068">
    <property type="entry name" value="Predicted protein"/>
    <property type="match status" value="1"/>
</dbReference>
<keyword evidence="7" id="KW-0677">Repeat</keyword>
<feature type="binding site" evidence="16">
    <location>
        <position position="232"/>
    </location>
    <ligand>
        <name>Ca(2+)</name>
        <dbReference type="ChEBI" id="CHEBI:29108"/>
        <label>2</label>
    </ligand>
</feature>
<dbReference type="PANTHER" id="PTHR10201:SF331">
    <property type="entry name" value="MATRIX METALLOPROTEINASE-14-LIKE ISOFORM X1"/>
    <property type="match status" value="1"/>
</dbReference>
<dbReference type="InterPro" id="IPR018487">
    <property type="entry name" value="Hemopexin-like_repeat"/>
</dbReference>
<evidence type="ECO:0000259" key="22">
    <source>
        <dbReference type="PROSITE" id="PS51323"/>
    </source>
</evidence>
<dbReference type="FunFam" id="2.110.10.10:FF:000002">
    <property type="entry name" value="Matrix metallopeptidase 3"/>
    <property type="match status" value="1"/>
</dbReference>
<organism evidence="23 24">
    <name type="scientific">Branchiostoma belcheri</name>
    <name type="common">Amphioxus</name>
    <dbReference type="NCBI Taxonomy" id="7741"/>
    <lineage>
        <taxon>Eukaryota</taxon>
        <taxon>Metazoa</taxon>
        <taxon>Chordata</taxon>
        <taxon>Cephalochordata</taxon>
        <taxon>Leptocardii</taxon>
        <taxon>Amphioxiformes</taxon>
        <taxon>Branchiostomatidae</taxon>
        <taxon>Branchiostoma</taxon>
    </lineage>
</organism>
<keyword evidence="23" id="KW-1185">Reference proteome</keyword>
<dbReference type="InterPro" id="IPR036084">
    <property type="entry name" value="Ser_inhib-like_sf"/>
</dbReference>
<evidence type="ECO:0000313" key="24">
    <source>
        <dbReference type="RefSeq" id="XP_019629885.1"/>
    </source>
</evidence>
<gene>
    <name evidence="24" type="primary">LOC109474118</name>
</gene>
<dbReference type="KEGG" id="bbel:109474118"/>
<comment type="cofactor">
    <cofactor evidence="16">
        <name>Ca(2+)</name>
        <dbReference type="ChEBI" id="CHEBI:29108"/>
    </cofactor>
    <text evidence="16">Can bind about 5 Ca(2+) ions per subunit.</text>
</comment>
<dbReference type="PROSITE" id="PS51162">
    <property type="entry name" value="THYROGLOBULIN_1_2"/>
    <property type="match status" value="3"/>
</dbReference>
<feature type="binding site" evidence="16">
    <location>
        <position position="234"/>
    </location>
    <ligand>
        <name>Zn(2+)</name>
        <dbReference type="ChEBI" id="CHEBI:29105"/>
        <label>1</label>
    </ligand>
</feature>
<feature type="binding site" evidence="16">
    <location>
        <position position="198"/>
    </location>
    <ligand>
        <name>Ca(2+)</name>
        <dbReference type="ChEBI" id="CHEBI:29108"/>
        <label>3</label>
    </ligand>
</feature>
<feature type="binding site" description="in inhibited form" evidence="16">
    <location>
        <position position="109"/>
    </location>
    <ligand>
        <name>Zn(2+)</name>
        <dbReference type="ChEBI" id="CHEBI:29105"/>
        <label>2</label>
        <note>catalytic</note>
    </ligand>
</feature>
<dbReference type="Pfam" id="PF01826">
    <property type="entry name" value="TIL"/>
    <property type="match status" value="3"/>
</dbReference>
<evidence type="ECO:0000256" key="20">
    <source>
        <dbReference type="SAM" id="SignalP"/>
    </source>
</evidence>
<feature type="domain" description="Thyroglobulin type-1" evidence="21">
    <location>
        <begin position="951"/>
        <end position="1016"/>
    </location>
</feature>
<dbReference type="InterPro" id="IPR036365">
    <property type="entry name" value="PGBD-like_sf"/>
</dbReference>
<keyword evidence="4" id="KW-0645">Protease</keyword>
<evidence type="ECO:0000256" key="9">
    <source>
        <dbReference type="ARBA" id="ARBA00022833"/>
    </source>
</evidence>